<protein>
    <submittedName>
        <fullName evidence="5">Autotransporter secretion outer membrane protein TamA</fullName>
    </submittedName>
</protein>
<name>A0A1K2I1T3_9HYPH</name>
<keyword evidence="2" id="KW-1134">Transmembrane beta strand</keyword>
<gene>
    <name evidence="5" type="ORF">SAMN02983003_3521</name>
</gene>
<comment type="subcellular location">
    <subcellularLocation>
        <location evidence="1">Membrane</location>
    </subcellularLocation>
</comment>
<evidence type="ECO:0000313" key="6">
    <source>
        <dbReference type="Proteomes" id="UP000183447"/>
    </source>
</evidence>
<dbReference type="EMBL" id="FPKU01000003">
    <property type="protein sequence ID" value="SFZ86341.1"/>
    <property type="molecule type" value="Genomic_DNA"/>
</dbReference>
<sequence length="644" mass="68469">MIVGQQDTRPLTLRPLILALLASVAAVPATGATAFELFGIRLFGDQADEDAAAVIAEPQGYAVTFSTGSATGELESAIRGASQLLADESEPASGAAGLIAKARGDYRRILGALQQQGYYGGAISILIAGREAANLPPDTRLPDPAPVTVTVDPGPEFRFERVTISNRAPLTDDPDDIVDPPESVGYGRGEVAKAGVILRAEQLALEAWRQQGFARATVVSRDVVADHRTRQVDVAILIDPGRRAFVGPVSVTGAQAVDPGFIAEQTGLRGGDEYDPDDVRRAERRLMRLEAFRAMRVEPAERISDTGLLPFTVTVEELPGRRFGAGATFSTVDGLGIEGYHLWRNVFGRAERLRLDAKIAGIGFPVSTADFDYAFGGTFTKPGFPDPDTDLIAAIAAERTVLPAYTETSANARLGATHYLLDTTTIEGAAFYEFARFEDSFGTRDFSLVGLSGTATFDNRDEPLDATEGFYAQATVEPFYEFFYGNPAFRTTAEVRAYWGVSADPTVVLAARAKLGALVGPPIEEAPPDRLFFAGGGGSVRGYAYRGIGVDGPGGTVTGGRYLMEGSVEARARLMGDFGAVAFLDAGAVTAEGFPGVDDIRFGAGIGLRYFTGLGPLRLDLAFPLNKREGDPDYALYVGIGQAF</sequence>
<keyword evidence="2" id="KW-0812">Transmembrane</keyword>
<evidence type="ECO:0000256" key="3">
    <source>
        <dbReference type="ARBA" id="ARBA00023136"/>
    </source>
</evidence>
<dbReference type="PANTHER" id="PTHR12815:SF42">
    <property type="entry name" value="BACTERIAL SURFACE ANTIGEN (D15) DOMAIN-CONTAINING PROTEIN"/>
    <property type="match status" value="1"/>
</dbReference>
<evidence type="ECO:0000313" key="5">
    <source>
        <dbReference type="EMBL" id="SFZ86341.1"/>
    </source>
</evidence>
<dbReference type="OrthoDB" id="9769707at2"/>
<dbReference type="RefSeq" id="WP_072345829.1">
    <property type="nucleotide sequence ID" value="NZ_FPKU01000003.1"/>
</dbReference>
<reference evidence="5 6" key="1">
    <citation type="submission" date="2016-11" db="EMBL/GenBank/DDBJ databases">
        <authorList>
            <person name="Jaros S."/>
            <person name="Januszkiewicz K."/>
            <person name="Wedrychowicz H."/>
        </authorList>
    </citation>
    <scope>NUCLEOTIDE SEQUENCE [LARGE SCALE GENOMIC DNA]</scope>
    <source>
        <strain evidence="5 6">ATCC 23634</strain>
    </source>
</reference>
<keyword evidence="3" id="KW-0472">Membrane</keyword>
<accession>A0A1K2I1T3</accession>
<dbReference type="Pfam" id="PF01103">
    <property type="entry name" value="Omp85"/>
    <property type="match status" value="1"/>
</dbReference>
<dbReference type="Proteomes" id="UP000183447">
    <property type="component" value="Unassembled WGS sequence"/>
</dbReference>
<feature type="domain" description="Bacterial surface antigen (D15)" evidence="4">
    <location>
        <begin position="345"/>
        <end position="644"/>
    </location>
</feature>
<proteinExistence type="predicted"/>
<evidence type="ECO:0000259" key="4">
    <source>
        <dbReference type="Pfam" id="PF01103"/>
    </source>
</evidence>
<dbReference type="AlphaFoldDB" id="A0A1K2I1T3"/>
<dbReference type="PANTHER" id="PTHR12815">
    <property type="entry name" value="SORTING AND ASSEMBLY MACHINERY SAMM50 PROTEIN FAMILY MEMBER"/>
    <property type="match status" value="1"/>
</dbReference>
<dbReference type="Gene3D" id="3.10.20.310">
    <property type="entry name" value="membrane protein fhac"/>
    <property type="match status" value="1"/>
</dbReference>
<dbReference type="InterPro" id="IPR000184">
    <property type="entry name" value="Bac_surfAg_D15"/>
</dbReference>
<evidence type="ECO:0000256" key="1">
    <source>
        <dbReference type="ARBA" id="ARBA00004370"/>
    </source>
</evidence>
<organism evidence="5 6">
    <name type="scientific">Devosia enhydra</name>
    <dbReference type="NCBI Taxonomy" id="665118"/>
    <lineage>
        <taxon>Bacteria</taxon>
        <taxon>Pseudomonadati</taxon>
        <taxon>Pseudomonadota</taxon>
        <taxon>Alphaproteobacteria</taxon>
        <taxon>Hyphomicrobiales</taxon>
        <taxon>Devosiaceae</taxon>
        <taxon>Devosia</taxon>
    </lineage>
</organism>
<dbReference type="GO" id="GO:0019867">
    <property type="term" value="C:outer membrane"/>
    <property type="evidence" value="ECO:0007669"/>
    <property type="project" value="InterPro"/>
</dbReference>
<dbReference type="Gene3D" id="2.40.160.50">
    <property type="entry name" value="membrane protein fhac: a member of the omp85/tpsb transporter family"/>
    <property type="match status" value="1"/>
</dbReference>
<keyword evidence="6" id="KW-1185">Reference proteome</keyword>
<evidence type="ECO:0000256" key="2">
    <source>
        <dbReference type="ARBA" id="ARBA00022452"/>
    </source>
</evidence>
<dbReference type="InterPro" id="IPR039910">
    <property type="entry name" value="D15-like"/>
</dbReference>